<evidence type="ECO:0000313" key="5">
    <source>
        <dbReference type="Proteomes" id="UP000323454"/>
    </source>
</evidence>
<dbReference type="RefSeq" id="WP_149852396.1">
    <property type="nucleotide sequence ID" value="NZ_VUOB01000048.1"/>
</dbReference>
<keyword evidence="1" id="KW-0805">Transcription regulation</keyword>
<dbReference type="AlphaFoldDB" id="A0A5B2X169"/>
<accession>A0A5B2X169</accession>
<organism evidence="4 5">
    <name type="scientific">Solihabitans fulvus</name>
    <dbReference type="NCBI Taxonomy" id="1892852"/>
    <lineage>
        <taxon>Bacteria</taxon>
        <taxon>Bacillati</taxon>
        <taxon>Actinomycetota</taxon>
        <taxon>Actinomycetes</taxon>
        <taxon>Pseudonocardiales</taxon>
        <taxon>Pseudonocardiaceae</taxon>
        <taxon>Solihabitans</taxon>
    </lineage>
</organism>
<proteinExistence type="predicted"/>
<dbReference type="EMBL" id="VUOB01000048">
    <property type="protein sequence ID" value="KAA2256919.1"/>
    <property type="molecule type" value="Genomic_DNA"/>
</dbReference>
<sequence>MAEPELTEAEYLREIEQLARAVADAAGGEDWFTYGEEPPGATRLHRAVNRLARSVRRHHFDGDGCLPDERERPELRLAGVLLLYPDAMPAGVPETYEQLCRRLGVPAREEGWALWNTWAEDGRPVTMVVTAVEATEGVLRNWARGIPLYPVLPLPGQLELVRQGWFEPMTLSPNSTRRLGVAGQR</sequence>
<reference evidence="4 5" key="1">
    <citation type="submission" date="2019-09" db="EMBL/GenBank/DDBJ databases">
        <title>Goodfellowia gen. nov., a new genus of the Pseudonocardineae related to Actinoalloteichus, containing Goodfellowia coeruleoviolacea gen. nov., comb. nov. gen. nov., comb. nov.</title>
        <authorList>
            <person name="Labeda D."/>
        </authorList>
    </citation>
    <scope>NUCLEOTIDE SEQUENCE [LARGE SCALE GENOMIC DNA]</scope>
    <source>
        <strain evidence="4 5">AN110305</strain>
    </source>
</reference>
<keyword evidence="3" id="KW-0675">Receptor</keyword>
<name>A0A5B2X169_9PSEU</name>
<dbReference type="OrthoDB" id="3869096at2"/>
<gene>
    <name evidence="4" type="ORF">F0L68_25825</name>
</gene>
<protein>
    <submittedName>
        <fullName evidence="4">Uncharacterized protein</fullName>
    </submittedName>
</protein>
<evidence type="ECO:0000256" key="3">
    <source>
        <dbReference type="ARBA" id="ARBA00023170"/>
    </source>
</evidence>
<reference evidence="4 5" key="2">
    <citation type="submission" date="2019-09" db="EMBL/GenBank/DDBJ databases">
        <authorList>
            <person name="Jin C."/>
        </authorList>
    </citation>
    <scope>NUCLEOTIDE SEQUENCE [LARGE SCALE GENOMIC DNA]</scope>
    <source>
        <strain evidence="4 5">AN110305</strain>
    </source>
</reference>
<keyword evidence="5" id="KW-1185">Reference proteome</keyword>
<evidence type="ECO:0000256" key="1">
    <source>
        <dbReference type="ARBA" id="ARBA00023015"/>
    </source>
</evidence>
<dbReference type="InterPro" id="IPR035500">
    <property type="entry name" value="NHR-like_dom_sf"/>
</dbReference>
<keyword evidence="2" id="KW-0804">Transcription</keyword>
<dbReference type="Proteomes" id="UP000323454">
    <property type="component" value="Unassembled WGS sequence"/>
</dbReference>
<evidence type="ECO:0000313" key="4">
    <source>
        <dbReference type="EMBL" id="KAA2256919.1"/>
    </source>
</evidence>
<evidence type="ECO:0000256" key="2">
    <source>
        <dbReference type="ARBA" id="ARBA00023163"/>
    </source>
</evidence>
<dbReference type="SUPFAM" id="SSF48508">
    <property type="entry name" value="Nuclear receptor ligand-binding domain"/>
    <property type="match status" value="1"/>
</dbReference>
<comment type="caution">
    <text evidence="4">The sequence shown here is derived from an EMBL/GenBank/DDBJ whole genome shotgun (WGS) entry which is preliminary data.</text>
</comment>